<dbReference type="SUPFAM" id="SSF50249">
    <property type="entry name" value="Nucleic acid-binding proteins"/>
    <property type="match status" value="2"/>
</dbReference>
<evidence type="ECO:0000256" key="4">
    <source>
        <dbReference type="ARBA" id="ARBA00022806"/>
    </source>
</evidence>
<dbReference type="GO" id="GO:0043139">
    <property type="term" value="F:5'-3' DNA helicase activity"/>
    <property type="evidence" value="ECO:0007669"/>
    <property type="project" value="TreeGrafter"/>
</dbReference>
<feature type="compositionally biased region" description="Acidic residues" evidence="6">
    <location>
        <begin position="2313"/>
        <end position="2323"/>
    </location>
</feature>
<reference evidence="8" key="1">
    <citation type="submission" date="2022-03" db="EMBL/GenBank/DDBJ databases">
        <authorList>
            <person name="Alioto T."/>
            <person name="Alioto T."/>
            <person name="Gomez Garrido J."/>
        </authorList>
    </citation>
    <scope>NUCLEOTIDE SEQUENCE</scope>
</reference>
<keyword evidence="5" id="KW-0067">ATP-binding</keyword>
<dbReference type="CDD" id="cd18808">
    <property type="entry name" value="SF1_C_Upf1"/>
    <property type="match status" value="1"/>
</dbReference>
<feature type="region of interest" description="Disordered" evidence="6">
    <location>
        <begin position="2309"/>
        <end position="2336"/>
    </location>
</feature>
<feature type="domain" description="RNB" evidence="7">
    <location>
        <begin position="1466"/>
        <end position="1822"/>
    </location>
</feature>
<comment type="similarity">
    <text evidence="1">Belongs to the DNA2/NAM7 helicase family.</text>
</comment>
<gene>
    <name evidence="8" type="ORF">PECUL_23A001805</name>
</gene>
<accession>A0AAD1SQ56</accession>
<keyword evidence="9" id="KW-1185">Reference proteome</keyword>
<dbReference type="Proteomes" id="UP001295444">
    <property type="component" value="Chromosome 06"/>
</dbReference>
<keyword evidence="3" id="KW-0378">Hydrolase</keyword>
<dbReference type="Pfam" id="PF25049">
    <property type="entry name" value="OB_HELZ2"/>
    <property type="match status" value="1"/>
</dbReference>
<dbReference type="EMBL" id="OW240917">
    <property type="protein sequence ID" value="CAH2303014.1"/>
    <property type="molecule type" value="Genomic_DNA"/>
</dbReference>
<dbReference type="SUPFAM" id="SSF52540">
    <property type="entry name" value="P-loop containing nucleoside triphosphate hydrolases"/>
    <property type="match status" value="2"/>
</dbReference>
<dbReference type="InterPro" id="IPR012340">
    <property type="entry name" value="NA-bd_OB-fold"/>
</dbReference>
<evidence type="ECO:0000256" key="5">
    <source>
        <dbReference type="ARBA" id="ARBA00022840"/>
    </source>
</evidence>
<dbReference type="GO" id="GO:0003723">
    <property type="term" value="F:RNA binding"/>
    <property type="evidence" value="ECO:0007669"/>
    <property type="project" value="InterPro"/>
</dbReference>
<evidence type="ECO:0000256" key="6">
    <source>
        <dbReference type="SAM" id="MobiDB-lite"/>
    </source>
</evidence>
<dbReference type="PANTHER" id="PTHR43788">
    <property type="entry name" value="DNA2/NAM7 HELICASE FAMILY MEMBER"/>
    <property type="match status" value="1"/>
</dbReference>
<evidence type="ECO:0000256" key="1">
    <source>
        <dbReference type="ARBA" id="ARBA00007913"/>
    </source>
</evidence>
<dbReference type="Gene3D" id="3.40.50.300">
    <property type="entry name" value="P-loop containing nucleotide triphosphate hydrolases"/>
    <property type="match status" value="3"/>
</dbReference>
<name>A0AAD1SQ56_PELCU</name>
<dbReference type="InterPro" id="IPR027417">
    <property type="entry name" value="P-loop_NTPase"/>
</dbReference>
<evidence type="ECO:0000313" key="8">
    <source>
        <dbReference type="EMBL" id="CAH2303014.1"/>
    </source>
</evidence>
<sequence length="2532" mass="288238">MGQFSGPEIANLSQLQEKVELRLACEICSKRENEITFVLRLSKHSCKCQVLLARLRNGQNGGHWHEVRVRPTFPVPARYAVCWHYQPNKGCIKHSQNCTFAWSEEEIEVWAFEKTCKLDRNQLQGMLMPTPYTGAAPAKDLNGILEKFGGHFQEVCEQCFYQSPQKITNYRHCQTHPRGVPLLAHIVTGESRTICHAVHPLPRQQTIHLCHQSSRGILCRVEGGHCPHAHSEVELAVWKAEKDDGLSRGNIVQQLEQNEGFYCRLCLVTAPTQESFEMHCSTPEHRRMMEDDTLTVWNHRKPPTDINDFTLCESPLSCVFGTGCPKAHSKEELEEWMLRMKVSKRNKQVVEVEGLQSYQNRLIEEYRLDDETLSEYVEGARISCDRSLDLHIPEKPVTTTWTFTVHSKMSLVHVALLKRDPGVSFSLLAPDLPESCHYAQGCSFQAEAPRLQYTIKVLAEGSVFGLFEQWLVLDFGERPALLKKIFLKIGGHDIAPVSQNNASHQEINSLPTSERWYADTKLCVPCKERTQEEKSLMDLYKPPKILNQQHMSTNKNSLTTENYRRYIHEWLLQEEAAREQVISRLNMKVPVSLSKMVTTLQGMWFPHIGGLCAEVFLPKGMTKDTEEGYLLSRSVNTALLAPCPQQDDKVYEVLVVSSVDLESSILLEIPERCCRELAIEERTSPLMEIQFQMDRWNFCLYHKAVDLLQDEKLVLPELANCSLPTFKGSLSWGNSKQQMAASYIIGSVPEGKLVAPLLIYGPFGTGKTYTMAKSALEVIKQDNTRVLICTHNNSVADLYIREHFHPHVMSGHSDATPLRVKYKLSNIRRTDPITLQYCALKEDGLSFISPHRKDLDQHRIIVVTAETSRDLEVPRGYFSHIFLDEAAQMLESEALIPLALANNWTRIIMAGDHMQESPRLFSQKHTDCHEQHDLLTRLFSFYQRHDCPAAKGARIVFHQNYRSVPEIISFISRCFYVGRGDSIDACANDTEALPAGQFTFGLCHVHGPCKREGSSWVNESESLQVLEVVRKVLEQWPKSWGPVRASNICVVSQGSQVQLIRQELRKINCRDITVTTYSNIIGCEYQVIILSTVRSVESLPSTSQVSSNFSLEVFCDPRILNTILTRARSQIIVVGDMVALCSFGGCSRIWRRYVRESVERGSTSPSTLSMEEIKQAVSNLQAWNQQPENLEEVEDSDSWISDLDINSEDQILQELLERKTETVVTVSEEGILEVSSGECTENKSEKYTNFSSHVLEQYFLTEPNKYKKCHFFKETFESGHALTVNECPQRLIKIKGRMNCGMAFSGDQVVVQLSGSSTHEGKVVGVMKAKEKGQRFVCFMDPHDKCIMIPIDKSVTKIFCHAFKEKPGYIPIRSLINGKGKTHGLVKLTQEMKQNSLFLVQVVKWDQGFYYPLGFVNRILPKIQTVEMGLEILDLNYRLERTGKYPKLASLEAKKLPSQIPLTEGRQDCRNLITFTIDPTNAKDLDDAISVQDLEDCYEIGVHIADVAAVVLPGSELDKEAKARGVTYYDHKREPEHMLPLKLSADLCSLKSQCDRRALTLFVQVEKNTDRMVKGYFCRTLIRSDRQLTYEEANDILRIQQGPPLVFNSVEDCVRVAYHFSQVHCRYRLQEAAIYKQPDEGRRPGDRSAHRMIEELMIMYNNWVAEYLCEQQSISDLVPVRCQDQPSFEKLENLRDKLKQLIPLSTYLSHHLLDIPVQEHPPSELKVLMLTSVWKELQDAAQKEDYVKVIDLLSTDDLHPQLCSAARDFRRSLGGARFRRSTMPGFTGHYSLQLCSYTWASSPIRRYIDIVLQRLLHSTLTKVKPQMSPEDIEMLCHEFDRQVQQESAYEKKTYALELALSFCTQVQQKTAVVVSAEPNQKGLKLVFPMNGDSLSSPVEVDYSMLQPVIQPEDVNGGTRLSWRRRVYSYEYFRVLPYKHISQRGIIEFSNTAWCDAVSLMRKGYPEQLLPILRNGIEMPNSKDIVQQSSCGHYIELSIDLHPGDPFLVQLCSTLDRGLPTPSPQLFSPASTIQFCLEHTHKPVDCFAKQAQSAPRQHYKNAAEYQQVWYPLCEMEAVVSAVSEGGGVLLRDVPVKWKNTNTIKESVGMKGAFKVSKDLIKECDLDMDFNHCYLCLRMEELRATDSPGLLDSHTYTWVVHGLTKEQNNATKEDGGKVEFHIHQATMQHVPQEALERSALFTVEIIPKLLPDIRKKTAIRLLNSASELAKNIALGQRVPDKNINVKFKSQISFDISENPRKLNTSQTKAVKAALTQPFTLIQGPPGTGKTIVGVHLVYWFHHINEELNSQVQAEAEADEEEEKNEEEGQKHEKKSSRRVLMYCGPSNKSVDVVAEMLLPLRSKLRPLRVYSEQMELMEFPYPGSSLRMSGYPREGKPNPVLRPLTLHHLIRQRSNTYHGSILAMDIRIQRGDEISQEEIEAYKETLYKARSEELARHDVILCTCVAASGASLTRLRVAQLVVDECAMCTEPEVLVPLVNHKHVDSVSQDISTHCISIQYIHTLYIDTVYPHNVY</sequence>
<dbReference type="GO" id="GO:0016787">
    <property type="term" value="F:hydrolase activity"/>
    <property type="evidence" value="ECO:0007669"/>
    <property type="project" value="UniProtKB-KW"/>
</dbReference>
<dbReference type="InterPro" id="IPR047187">
    <property type="entry name" value="SF1_C_Upf1"/>
</dbReference>
<keyword evidence="4" id="KW-0347">Helicase</keyword>
<dbReference type="Pfam" id="PF00773">
    <property type="entry name" value="RNB"/>
    <property type="match status" value="1"/>
</dbReference>
<dbReference type="Pfam" id="PF13087">
    <property type="entry name" value="AAA_12"/>
    <property type="match status" value="1"/>
</dbReference>
<dbReference type="InterPro" id="IPR041677">
    <property type="entry name" value="DNA2/NAM7_AAA_11"/>
</dbReference>
<keyword evidence="2" id="KW-0547">Nucleotide-binding</keyword>
<dbReference type="Pfam" id="PF13086">
    <property type="entry name" value="AAA_11"/>
    <property type="match status" value="3"/>
</dbReference>
<evidence type="ECO:0000259" key="7">
    <source>
        <dbReference type="SMART" id="SM00955"/>
    </source>
</evidence>
<dbReference type="InterPro" id="IPR041679">
    <property type="entry name" value="DNA2/NAM7-like_C"/>
</dbReference>
<dbReference type="SMART" id="SM00955">
    <property type="entry name" value="RNB"/>
    <property type="match status" value="1"/>
</dbReference>
<evidence type="ECO:0000256" key="2">
    <source>
        <dbReference type="ARBA" id="ARBA00022741"/>
    </source>
</evidence>
<dbReference type="InterPro" id="IPR056787">
    <property type="entry name" value="OB_HELZ2"/>
</dbReference>
<dbReference type="GO" id="GO:0005524">
    <property type="term" value="F:ATP binding"/>
    <property type="evidence" value="ECO:0007669"/>
    <property type="project" value="UniProtKB-KW"/>
</dbReference>
<dbReference type="InterPro" id="IPR050534">
    <property type="entry name" value="Coronavir_polyprotein_1ab"/>
</dbReference>
<evidence type="ECO:0000256" key="3">
    <source>
        <dbReference type="ARBA" id="ARBA00022801"/>
    </source>
</evidence>
<evidence type="ECO:0000313" key="9">
    <source>
        <dbReference type="Proteomes" id="UP001295444"/>
    </source>
</evidence>
<proteinExistence type="inferred from homology"/>
<dbReference type="PANTHER" id="PTHR43788:SF16">
    <property type="entry name" value="HELICASE WITH ZINC FINGER 2"/>
    <property type="match status" value="1"/>
</dbReference>
<protein>
    <recommendedName>
        <fullName evidence="7">RNB domain-containing protein</fullName>
    </recommendedName>
</protein>
<dbReference type="InterPro" id="IPR001900">
    <property type="entry name" value="RNase_II/R"/>
</dbReference>
<organism evidence="8 9">
    <name type="scientific">Pelobates cultripes</name>
    <name type="common">Western spadefoot toad</name>
    <dbReference type="NCBI Taxonomy" id="61616"/>
    <lineage>
        <taxon>Eukaryota</taxon>
        <taxon>Metazoa</taxon>
        <taxon>Chordata</taxon>
        <taxon>Craniata</taxon>
        <taxon>Vertebrata</taxon>
        <taxon>Euteleostomi</taxon>
        <taxon>Amphibia</taxon>
        <taxon>Batrachia</taxon>
        <taxon>Anura</taxon>
        <taxon>Pelobatoidea</taxon>
        <taxon>Pelobatidae</taxon>
        <taxon>Pelobates</taxon>
    </lineage>
</organism>
<dbReference type="GO" id="GO:0004540">
    <property type="term" value="F:RNA nuclease activity"/>
    <property type="evidence" value="ECO:0007669"/>
    <property type="project" value="InterPro"/>
</dbReference>
<dbReference type="FunFam" id="3.40.50.300:FF:001373">
    <property type="entry name" value="Helicase with zinc finger domain 2"/>
    <property type="match status" value="1"/>
</dbReference>